<dbReference type="STRING" id="1246637.MTBBW1_2140008"/>
<feature type="domain" description="HTH LytTR-type" evidence="1">
    <location>
        <begin position="2"/>
        <end position="48"/>
    </location>
</feature>
<gene>
    <name evidence="2" type="ORF">MTBBW1_2140008</name>
</gene>
<evidence type="ECO:0000313" key="3">
    <source>
        <dbReference type="Proteomes" id="UP000191931"/>
    </source>
</evidence>
<dbReference type="Proteomes" id="UP000191931">
    <property type="component" value="Unassembled WGS sequence"/>
</dbReference>
<evidence type="ECO:0000313" key="2">
    <source>
        <dbReference type="EMBL" id="SLM30213.1"/>
    </source>
</evidence>
<accession>A0A1W1HCP7</accession>
<name>A0A1W1HCP7_9BACT</name>
<organism evidence="2 3">
    <name type="scientific">Desulfamplus magnetovallimortis</name>
    <dbReference type="NCBI Taxonomy" id="1246637"/>
    <lineage>
        <taxon>Bacteria</taxon>
        <taxon>Pseudomonadati</taxon>
        <taxon>Thermodesulfobacteriota</taxon>
        <taxon>Desulfobacteria</taxon>
        <taxon>Desulfobacterales</taxon>
        <taxon>Desulfobacteraceae</taxon>
        <taxon>Desulfamplus</taxon>
    </lineage>
</organism>
<dbReference type="InterPro" id="IPR007492">
    <property type="entry name" value="LytTR_DNA-bd_dom"/>
</dbReference>
<protein>
    <recommendedName>
        <fullName evidence="1">HTH LytTR-type domain-containing protein</fullName>
    </recommendedName>
</protein>
<dbReference type="Pfam" id="PF04397">
    <property type="entry name" value="LytTR"/>
    <property type="match status" value="1"/>
</dbReference>
<dbReference type="GO" id="GO:0003677">
    <property type="term" value="F:DNA binding"/>
    <property type="evidence" value="ECO:0007669"/>
    <property type="project" value="InterPro"/>
</dbReference>
<sequence>MDRSTILNLNHVASWQAIDNRKLLIHLKEFNEPVKLGRTASERFKLIIKNQ</sequence>
<proteinExistence type="predicted"/>
<reference evidence="2 3" key="1">
    <citation type="submission" date="2017-03" db="EMBL/GenBank/DDBJ databases">
        <authorList>
            <person name="Afonso C.L."/>
            <person name="Miller P.J."/>
            <person name="Scott M.A."/>
            <person name="Spackman E."/>
            <person name="Goraichik I."/>
            <person name="Dimitrov K.M."/>
            <person name="Suarez D.L."/>
            <person name="Swayne D.E."/>
        </authorList>
    </citation>
    <scope>NUCLEOTIDE SEQUENCE [LARGE SCALE GENOMIC DNA]</scope>
    <source>
        <strain evidence="2">PRJEB14757</strain>
    </source>
</reference>
<dbReference type="EMBL" id="FWEV01000129">
    <property type="protein sequence ID" value="SLM30213.1"/>
    <property type="molecule type" value="Genomic_DNA"/>
</dbReference>
<dbReference type="AlphaFoldDB" id="A0A1W1HCP7"/>
<evidence type="ECO:0000259" key="1">
    <source>
        <dbReference type="Pfam" id="PF04397"/>
    </source>
</evidence>
<keyword evidence="3" id="KW-1185">Reference proteome</keyword>